<dbReference type="Pfam" id="PF18417">
    <property type="entry name" value="LodA_C"/>
    <property type="match status" value="1"/>
</dbReference>
<evidence type="ECO:0000259" key="3">
    <source>
        <dbReference type="Pfam" id="PF18417"/>
    </source>
</evidence>
<evidence type="ECO:0000313" key="4">
    <source>
        <dbReference type="EMBL" id="WQH07328.1"/>
    </source>
</evidence>
<dbReference type="InterPro" id="IPR033797">
    <property type="entry name" value="LodA"/>
</dbReference>
<name>A0ABZ0Y680_9BURK</name>
<protein>
    <submittedName>
        <fullName evidence="4">CTQ-dependent lysine 6-oxidase LodA</fullName>
        <ecNumber evidence="4">1.4.3.20</ecNumber>
    </submittedName>
</protein>
<feature type="region of interest" description="Disordered" evidence="1">
    <location>
        <begin position="712"/>
        <end position="740"/>
    </location>
</feature>
<proteinExistence type="predicted"/>
<dbReference type="GO" id="GO:0033736">
    <property type="term" value="F:L-lysine 6-oxidase activity"/>
    <property type="evidence" value="ECO:0007669"/>
    <property type="project" value="UniProtKB-EC"/>
</dbReference>
<dbReference type="Proteomes" id="UP001326110">
    <property type="component" value="Chromosome"/>
</dbReference>
<dbReference type="RefSeq" id="WP_019924332.1">
    <property type="nucleotide sequence ID" value="NZ_CP140152.1"/>
</dbReference>
<dbReference type="Pfam" id="PF17990">
    <property type="entry name" value="LodA_N"/>
    <property type="match status" value="1"/>
</dbReference>
<gene>
    <name evidence="4" type="primary">lodA</name>
    <name evidence="4" type="ORF">SR858_13615</name>
</gene>
<organism evidence="4 5">
    <name type="scientific">Duganella zoogloeoides</name>
    <dbReference type="NCBI Taxonomy" id="75659"/>
    <lineage>
        <taxon>Bacteria</taxon>
        <taxon>Pseudomonadati</taxon>
        <taxon>Pseudomonadota</taxon>
        <taxon>Betaproteobacteria</taxon>
        <taxon>Burkholderiales</taxon>
        <taxon>Oxalobacteraceae</taxon>
        <taxon>Telluria group</taxon>
        <taxon>Duganella</taxon>
    </lineage>
</organism>
<dbReference type="InterPro" id="IPR041173">
    <property type="entry name" value="LodA_C"/>
</dbReference>
<dbReference type="NCBIfam" id="NF038172">
    <property type="entry name" value="Lys_ox_CTQ_LodA"/>
    <property type="match status" value="1"/>
</dbReference>
<feature type="domain" description="L-lysine epsilon oxidase C-terminal" evidence="3">
    <location>
        <begin position="420"/>
        <end position="572"/>
    </location>
</feature>
<feature type="compositionally biased region" description="Polar residues" evidence="1">
    <location>
        <begin position="712"/>
        <end position="725"/>
    </location>
</feature>
<feature type="region of interest" description="Disordered" evidence="1">
    <location>
        <begin position="389"/>
        <end position="409"/>
    </location>
</feature>
<evidence type="ECO:0000313" key="5">
    <source>
        <dbReference type="Proteomes" id="UP001326110"/>
    </source>
</evidence>
<dbReference type="InterPro" id="IPR041168">
    <property type="entry name" value="LodA_N"/>
</dbReference>
<keyword evidence="4" id="KW-0560">Oxidoreductase</keyword>
<sequence length="740" mass="80706">MSNNGNNAQYSIHPAIGIGRVGNSLDSFYLAPETTGGLPFEADANGNPVLQNNQPVTVSQFKDSLGRVRRQAAKFQIYRNLPDQAPVAIALDDPAIAKIEWKVHVANKKAAWWNYVPLLGDLMFGQNNSYETWTNTPEAWGLSQQNWIGLRNPTVTGTDRQKLIVDPGPRVLAGVQQIAHFDAQGAGNYPHVSFPDANVVTQGLPVRTLGEMRTDSAGNLLVIGAYGRAGGIDPITGFGGGDTWNDDIADGPVTATVYFRDGSAPVELKAWVVIGSPKFAPELVNISTWDDVVADLSIKFKGALPAAYDAARWAATDGWNPDYVVNFEQDIRPFLERMGDYQWVATVPAMTAFIRPAFDVADASDHNRANREKFLSYFRKPSKIKQASLTQPPGFSGGQGNQLFSGNTQSDPAAGIPLMPLNSGTNSVRNNIISKFSVLTDTQYFALQQWAAGKFSPTAPGLALAGIAALDRAAIGNCVGEPMCPGIEVTWSVRNPVIYERPYAILHRADADYEKNGLSPGRDECEPIDWNNPTVGSGCEPGDLTKRMAIPWQADFYDCSVQMINFDNPDLVKNPATSIPVPPTYYAYWWPPQSPWNVISGATTREEQLVAGVPAGMQVMYSRGMNSFSQMISSWQYLGFVVNQNKDADAGRLYPYFVEKERNHDKFVVASVGVGNASSFITGDDSNYLPAWFLKDEDPQSPKEKLQALQASVASSNGAQASQHDVPQKIVAAGRRRYGH</sequence>
<evidence type="ECO:0000256" key="1">
    <source>
        <dbReference type="SAM" id="MobiDB-lite"/>
    </source>
</evidence>
<reference evidence="4 5" key="1">
    <citation type="submission" date="2023-11" db="EMBL/GenBank/DDBJ databases">
        <title>MicrobeMod: A computational toolkit for identifying prokaryotic methylation and restriction-modification with nanopore sequencing.</title>
        <authorList>
            <person name="Crits-Christoph A."/>
            <person name="Kang S.C."/>
            <person name="Lee H."/>
            <person name="Ostrov N."/>
        </authorList>
    </citation>
    <scope>NUCLEOTIDE SEQUENCE [LARGE SCALE GENOMIC DNA]</scope>
    <source>
        <strain evidence="4 5">ATCC 25935</strain>
    </source>
</reference>
<accession>A0ABZ0Y680</accession>
<keyword evidence="5" id="KW-1185">Reference proteome</keyword>
<dbReference type="EC" id="1.4.3.20" evidence="4"/>
<dbReference type="EMBL" id="CP140152">
    <property type="protein sequence ID" value="WQH07328.1"/>
    <property type="molecule type" value="Genomic_DNA"/>
</dbReference>
<evidence type="ECO:0000259" key="2">
    <source>
        <dbReference type="Pfam" id="PF17990"/>
    </source>
</evidence>
<feature type="domain" description="L-Lysine epsilon oxidase N-terminal" evidence="2">
    <location>
        <begin position="13"/>
        <end position="274"/>
    </location>
</feature>
<dbReference type="CDD" id="cd14732">
    <property type="entry name" value="LodA"/>
    <property type="match status" value="1"/>
</dbReference>